<keyword evidence="2" id="KW-1133">Transmembrane helix</keyword>
<dbReference type="PROSITE" id="PS50090">
    <property type="entry name" value="MYB_LIKE"/>
    <property type="match status" value="1"/>
</dbReference>
<dbReference type="GO" id="GO:0010168">
    <property type="term" value="C:ER body"/>
    <property type="evidence" value="ECO:0000318"/>
    <property type="project" value="GO_Central"/>
</dbReference>
<dbReference type="GO" id="GO:0005381">
    <property type="term" value="F:iron ion transmembrane transporter activity"/>
    <property type="evidence" value="ECO:0000318"/>
    <property type="project" value="GO_Central"/>
</dbReference>
<dbReference type="InterPro" id="IPR052843">
    <property type="entry name" value="ER_body_metal_sequester"/>
</dbReference>
<evidence type="ECO:0000313" key="5">
    <source>
        <dbReference type="Proteomes" id="UP000215914"/>
    </source>
</evidence>
<dbReference type="InParanoid" id="A0A251UAZ6"/>
<reference evidence="5" key="1">
    <citation type="journal article" date="2017" name="Nature">
        <title>The sunflower genome provides insights into oil metabolism, flowering and Asterid evolution.</title>
        <authorList>
            <person name="Badouin H."/>
            <person name="Gouzy J."/>
            <person name="Grassa C.J."/>
            <person name="Murat F."/>
            <person name="Staton S.E."/>
            <person name="Cottret L."/>
            <person name="Lelandais-Briere C."/>
            <person name="Owens G.L."/>
            <person name="Carrere S."/>
            <person name="Mayjonade B."/>
            <person name="Legrand L."/>
            <person name="Gill N."/>
            <person name="Kane N.C."/>
            <person name="Bowers J.E."/>
            <person name="Hubner S."/>
            <person name="Bellec A."/>
            <person name="Berard A."/>
            <person name="Berges H."/>
            <person name="Blanchet N."/>
            <person name="Boniface M.C."/>
            <person name="Brunel D."/>
            <person name="Catrice O."/>
            <person name="Chaidir N."/>
            <person name="Claudel C."/>
            <person name="Donnadieu C."/>
            <person name="Faraut T."/>
            <person name="Fievet G."/>
            <person name="Helmstetter N."/>
            <person name="King M."/>
            <person name="Knapp S.J."/>
            <person name="Lai Z."/>
            <person name="Le Paslier M.C."/>
            <person name="Lippi Y."/>
            <person name="Lorenzon L."/>
            <person name="Mandel J.R."/>
            <person name="Marage G."/>
            <person name="Marchand G."/>
            <person name="Marquand E."/>
            <person name="Bret-Mestries E."/>
            <person name="Morien E."/>
            <person name="Nambeesan S."/>
            <person name="Nguyen T."/>
            <person name="Pegot-Espagnet P."/>
            <person name="Pouilly N."/>
            <person name="Raftis F."/>
            <person name="Sallet E."/>
            <person name="Schiex T."/>
            <person name="Thomas J."/>
            <person name="Vandecasteele C."/>
            <person name="Vares D."/>
            <person name="Vear F."/>
            <person name="Vautrin S."/>
            <person name="Crespi M."/>
            <person name="Mangin B."/>
            <person name="Burke J.M."/>
            <person name="Salse J."/>
            <person name="Munos S."/>
            <person name="Vincourt P."/>
            <person name="Rieseberg L.H."/>
            <person name="Langlade N.B."/>
        </authorList>
    </citation>
    <scope>NUCLEOTIDE SEQUENCE [LARGE SCALE GENOMIC DNA]</scope>
    <source>
        <strain evidence="5">cv. SF193</strain>
    </source>
</reference>
<dbReference type="GO" id="GO:0005384">
    <property type="term" value="F:manganese ion transmembrane transporter activity"/>
    <property type="evidence" value="ECO:0000318"/>
    <property type="project" value="GO_Central"/>
</dbReference>
<feature type="domain" description="Myb-like" evidence="3">
    <location>
        <begin position="52"/>
        <end position="120"/>
    </location>
</feature>
<evidence type="ECO:0000256" key="1">
    <source>
        <dbReference type="SAM" id="MobiDB-lite"/>
    </source>
</evidence>
<organism evidence="4 5">
    <name type="scientific">Helianthus annuus</name>
    <name type="common">Common sunflower</name>
    <dbReference type="NCBI Taxonomy" id="4232"/>
    <lineage>
        <taxon>Eukaryota</taxon>
        <taxon>Viridiplantae</taxon>
        <taxon>Streptophyta</taxon>
        <taxon>Embryophyta</taxon>
        <taxon>Tracheophyta</taxon>
        <taxon>Spermatophyta</taxon>
        <taxon>Magnoliopsida</taxon>
        <taxon>eudicotyledons</taxon>
        <taxon>Gunneridae</taxon>
        <taxon>Pentapetalae</taxon>
        <taxon>asterids</taxon>
        <taxon>campanulids</taxon>
        <taxon>Asterales</taxon>
        <taxon>Asteraceae</taxon>
        <taxon>Asteroideae</taxon>
        <taxon>Heliantheae alliance</taxon>
        <taxon>Heliantheae</taxon>
        <taxon>Helianthus</taxon>
    </lineage>
</organism>
<dbReference type="EMBL" id="CM007896">
    <property type="protein sequence ID" value="OTG19952.1"/>
    <property type="molecule type" value="Genomic_DNA"/>
</dbReference>
<protein>
    <submittedName>
        <fullName evidence="4">Putative SANT/Myb domain-containing protein</fullName>
    </submittedName>
</protein>
<dbReference type="Proteomes" id="UP000215914">
    <property type="component" value="Chromosome 7"/>
</dbReference>
<feature type="transmembrane region" description="Helical" evidence="2">
    <location>
        <begin position="396"/>
        <end position="419"/>
    </location>
</feature>
<dbReference type="AlphaFoldDB" id="A0A251UAZ6"/>
<evidence type="ECO:0000256" key="2">
    <source>
        <dbReference type="SAM" id="Phobius"/>
    </source>
</evidence>
<keyword evidence="2" id="KW-0472">Membrane</keyword>
<dbReference type="PANTHER" id="PTHR38937:SF2">
    <property type="entry name" value="MEMBRANE PROTEIN OF ER BODY-LIKE PROTEIN ISOFORM X1"/>
    <property type="match status" value="1"/>
</dbReference>
<name>A0A251UAZ6_HELAN</name>
<evidence type="ECO:0000313" key="4">
    <source>
        <dbReference type="EMBL" id="OTG19952.1"/>
    </source>
</evidence>
<dbReference type="SMART" id="SM00717">
    <property type="entry name" value="SANT"/>
    <property type="match status" value="1"/>
</dbReference>
<evidence type="ECO:0000259" key="3">
    <source>
        <dbReference type="PROSITE" id="PS50090"/>
    </source>
</evidence>
<sequence length="485" mass="54387">MSDDEQRPEMERWRPKVAISKNEPPKLSAGLHKCSGRIRREQVYETTAPERRGKAKRENWTPKQEEALAKAYIHCTLNKKKDNQQKADGFWKQVLNHFNQTVGGSNRTHHQVRSKWLAMQTKLSTFNGLYHQADRLRPSGSDGAFVMNQALKDYKSKEGYDFAIAAWEVVRTNQKWSPMERWRPKVAASKNEPPTIVTVTASESSPDAPVYDGKLLVGCFSCLSLFTCQDVCLEIFGSPRIDDVTIDIDIDDDGETISVTQPRGRTWLGSDGILLEIMKSIVYGGSMAVNASLSVVAFAAASDATTLSIICLALASLVGGFFVIRHNLWELRDDCYKFNSSQDPNNEATRKYKELLGEVNYFPLHVFFTILSFVVFGMVPPVAYGYSFHETNDKDFTVVIVAIASLVCVSLLAIFKAYFNRCTSFFQYIKTVVYYITTVVLVSCVFYIAGNLLTRFIEEHGFFDLCSSGGVSLLPHATIPSLTSV</sequence>
<proteinExistence type="predicted"/>
<feature type="compositionally biased region" description="Basic and acidic residues" evidence="1">
    <location>
        <begin position="1"/>
        <end position="14"/>
    </location>
</feature>
<dbReference type="InterPro" id="IPR001005">
    <property type="entry name" value="SANT/Myb"/>
</dbReference>
<feature type="transmembrane region" description="Helical" evidence="2">
    <location>
        <begin position="281"/>
        <end position="301"/>
    </location>
</feature>
<feature type="transmembrane region" description="Helical" evidence="2">
    <location>
        <begin position="307"/>
        <end position="324"/>
    </location>
</feature>
<feature type="region of interest" description="Disordered" evidence="1">
    <location>
        <begin position="1"/>
        <end position="30"/>
    </location>
</feature>
<dbReference type="GO" id="GO:0016020">
    <property type="term" value="C:membrane"/>
    <property type="evidence" value="ECO:0000318"/>
    <property type="project" value="GO_Central"/>
</dbReference>
<gene>
    <name evidence="4" type="ORF">HannXRQ_Chr07g0187611</name>
</gene>
<keyword evidence="2" id="KW-0812">Transmembrane</keyword>
<dbReference type="GO" id="GO:0030026">
    <property type="term" value="P:intracellular manganese ion homeostasis"/>
    <property type="evidence" value="ECO:0000318"/>
    <property type="project" value="GO_Central"/>
</dbReference>
<feature type="transmembrane region" description="Helical" evidence="2">
    <location>
        <begin position="431"/>
        <end position="449"/>
    </location>
</feature>
<dbReference type="PANTHER" id="PTHR38937">
    <property type="entry name" value="MEMBRANE PROTEIN OF ER BODY-LIKE PROTEIN"/>
    <property type="match status" value="1"/>
</dbReference>
<accession>A0A251UAZ6</accession>
<keyword evidence="5" id="KW-1185">Reference proteome</keyword>
<feature type="transmembrane region" description="Helical" evidence="2">
    <location>
        <begin position="361"/>
        <end position="384"/>
    </location>
</feature>